<evidence type="ECO:0000313" key="16">
    <source>
        <dbReference type="Proteomes" id="UP000241890"/>
    </source>
</evidence>
<accession>A0A2R5GXA2</accession>
<comment type="caution">
    <text evidence="15">The sequence shown here is derived from an EMBL/GenBank/DDBJ whole genome shotgun (WGS) entry which is preliminary data.</text>
</comment>
<keyword evidence="6" id="KW-0645">Protease</keyword>
<gene>
    <name evidence="15" type="ORF">FCC1311_092652</name>
</gene>
<organism evidence="15 16">
    <name type="scientific">Hondaea fermentalgiana</name>
    <dbReference type="NCBI Taxonomy" id="2315210"/>
    <lineage>
        <taxon>Eukaryota</taxon>
        <taxon>Sar</taxon>
        <taxon>Stramenopiles</taxon>
        <taxon>Bigyra</taxon>
        <taxon>Labyrinthulomycetes</taxon>
        <taxon>Thraustochytrida</taxon>
        <taxon>Thraustochytriidae</taxon>
        <taxon>Hondaea</taxon>
    </lineage>
</organism>
<proteinExistence type="inferred from homology"/>
<dbReference type="GO" id="GO:0046872">
    <property type="term" value="F:metal ion binding"/>
    <property type="evidence" value="ECO:0007669"/>
    <property type="project" value="UniProtKB-KW"/>
</dbReference>
<dbReference type="InParanoid" id="A0A2R5GXA2"/>
<protein>
    <recommendedName>
        <fullName evidence="4">COP9 signalosome complex subunit 5</fullName>
    </recommendedName>
</protein>
<dbReference type="SMART" id="SM00232">
    <property type="entry name" value="JAB_MPN"/>
    <property type="match status" value="1"/>
</dbReference>
<evidence type="ECO:0000256" key="11">
    <source>
        <dbReference type="ARBA" id="ARBA00023049"/>
    </source>
</evidence>
<evidence type="ECO:0000256" key="13">
    <source>
        <dbReference type="SAM" id="MobiDB-lite"/>
    </source>
</evidence>
<dbReference type="SUPFAM" id="SSF102712">
    <property type="entry name" value="JAB1/MPN domain"/>
    <property type="match status" value="1"/>
</dbReference>
<dbReference type="PANTHER" id="PTHR10410">
    <property type="entry name" value="EUKARYOTIC TRANSLATION INITIATION FACTOR 3 -RELATED"/>
    <property type="match status" value="1"/>
</dbReference>
<sequence>MKMMAHAVSGVEKGMNAGGRPVEVMGLMLGHLCPESPETLVVSDCFALPIEGAETRVLADDQEVINFMIGLGESLEKTRQERFMGWYHSHPFDVEVHSHCFMSSTDISTQLGWQRAEDRNGNPWLAIVIDPLRSLAKGRPEMGAFRAYPPEYTAPANELPDGTTETDDKARIERWGAAWNRYHALEVKFFMSSLSANVLGLISKNFLWMSAISSTPTIEKEYRDRFAERVNGVQTKLDKALPMLKAGRGNHLGDLGLVSRSLGGNASLAGTTPSLVDLDLGMGTGATQGASSERAEGARGNPDVDMQVSAAAAAAGSGSARNSNQSQIDKTIQAASDLSMEQIQTQLSQISKHLLFAAVPGTTRSSSSTSAQTLSGPGATAPAAPATAPPP</sequence>
<dbReference type="Proteomes" id="UP000241890">
    <property type="component" value="Unassembled WGS sequence"/>
</dbReference>
<keyword evidence="10" id="KW-0862">Zinc</keyword>
<name>A0A2R5GXA2_9STRA</name>
<evidence type="ECO:0000256" key="6">
    <source>
        <dbReference type="ARBA" id="ARBA00022670"/>
    </source>
</evidence>
<dbReference type="InterPro" id="IPR000555">
    <property type="entry name" value="JAMM/MPN+_dom"/>
</dbReference>
<evidence type="ECO:0000256" key="4">
    <source>
        <dbReference type="ARBA" id="ARBA00014880"/>
    </source>
</evidence>
<evidence type="ECO:0000313" key="15">
    <source>
        <dbReference type="EMBL" id="GBG33041.1"/>
    </source>
</evidence>
<feature type="region of interest" description="Disordered" evidence="13">
    <location>
        <begin position="360"/>
        <end position="391"/>
    </location>
</feature>
<dbReference type="InterPro" id="IPR050242">
    <property type="entry name" value="JAMM_MPN+_peptidase_M67A"/>
</dbReference>
<evidence type="ECO:0000256" key="10">
    <source>
        <dbReference type="ARBA" id="ARBA00022833"/>
    </source>
</evidence>
<dbReference type="Gene3D" id="3.40.140.10">
    <property type="entry name" value="Cytidine Deaminase, domain 2"/>
    <property type="match status" value="1"/>
</dbReference>
<keyword evidence="5" id="KW-0963">Cytoplasm</keyword>
<dbReference type="GO" id="GO:0005737">
    <property type="term" value="C:cytoplasm"/>
    <property type="evidence" value="ECO:0007669"/>
    <property type="project" value="UniProtKB-SubCell"/>
</dbReference>
<evidence type="ECO:0000256" key="5">
    <source>
        <dbReference type="ARBA" id="ARBA00022490"/>
    </source>
</evidence>
<dbReference type="OrthoDB" id="10266268at2759"/>
<keyword evidence="9" id="KW-0378">Hydrolase</keyword>
<dbReference type="GO" id="GO:0006508">
    <property type="term" value="P:proteolysis"/>
    <property type="evidence" value="ECO:0007669"/>
    <property type="project" value="UniProtKB-KW"/>
</dbReference>
<evidence type="ECO:0000256" key="3">
    <source>
        <dbReference type="ARBA" id="ARBA00006008"/>
    </source>
</evidence>
<keyword evidence="8" id="KW-0736">Signalosome</keyword>
<evidence type="ECO:0000256" key="8">
    <source>
        <dbReference type="ARBA" id="ARBA00022790"/>
    </source>
</evidence>
<dbReference type="AlphaFoldDB" id="A0A2R5GXA2"/>
<keyword evidence="7" id="KW-0479">Metal-binding</keyword>
<feature type="region of interest" description="Disordered" evidence="13">
    <location>
        <begin position="279"/>
        <end position="302"/>
    </location>
</feature>
<reference evidence="15 16" key="1">
    <citation type="submission" date="2017-12" db="EMBL/GenBank/DDBJ databases">
        <title>Sequencing, de novo assembly and annotation of complete genome of a new Thraustochytrid species, strain FCC1311.</title>
        <authorList>
            <person name="Sedici K."/>
            <person name="Godart F."/>
            <person name="Aiese Cigliano R."/>
            <person name="Sanseverino W."/>
            <person name="Barakat M."/>
            <person name="Ortet P."/>
            <person name="Marechal E."/>
            <person name="Cagnac O."/>
            <person name="Amato A."/>
        </authorList>
    </citation>
    <scope>NUCLEOTIDE SEQUENCE [LARGE SCALE GENOMIC DNA]</scope>
</reference>
<evidence type="ECO:0000256" key="7">
    <source>
        <dbReference type="ARBA" id="ARBA00022723"/>
    </source>
</evidence>
<evidence type="ECO:0000256" key="1">
    <source>
        <dbReference type="ARBA" id="ARBA00004123"/>
    </source>
</evidence>
<feature type="domain" description="JAB1/MPN/MOV34 metalloenzyme" evidence="14">
    <location>
        <begin position="1"/>
        <end position="150"/>
    </location>
</feature>
<keyword evidence="16" id="KW-1185">Reference proteome</keyword>
<feature type="compositionally biased region" description="Low complexity" evidence="13">
    <location>
        <begin position="362"/>
        <end position="391"/>
    </location>
</feature>
<evidence type="ECO:0000256" key="9">
    <source>
        <dbReference type="ARBA" id="ARBA00022801"/>
    </source>
</evidence>
<dbReference type="Pfam" id="PF01398">
    <property type="entry name" value="JAB"/>
    <property type="match status" value="1"/>
</dbReference>
<dbReference type="FunFam" id="3.40.140.10:FF:000203">
    <property type="entry name" value="COP9 signalosome complex subunit 5"/>
    <property type="match status" value="1"/>
</dbReference>
<evidence type="ECO:0000256" key="2">
    <source>
        <dbReference type="ARBA" id="ARBA00004496"/>
    </source>
</evidence>
<comment type="similarity">
    <text evidence="3">Belongs to the peptidase M67A family. CSN5 subfamily.</text>
</comment>
<dbReference type="GO" id="GO:0008180">
    <property type="term" value="C:COP9 signalosome"/>
    <property type="evidence" value="ECO:0007669"/>
    <property type="project" value="UniProtKB-KW"/>
</dbReference>
<evidence type="ECO:0000256" key="12">
    <source>
        <dbReference type="ARBA" id="ARBA00023242"/>
    </source>
</evidence>
<keyword evidence="12" id="KW-0539">Nucleus</keyword>
<comment type="subcellular location">
    <subcellularLocation>
        <location evidence="2">Cytoplasm</location>
    </subcellularLocation>
    <subcellularLocation>
        <location evidence="1">Nucleus</location>
    </subcellularLocation>
</comment>
<keyword evidence="11" id="KW-0482">Metalloprotease</keyword>
<dbReference type="EMBL" id="BEYU01000140">
    <property type="protein sequence ID" value="GBG33041.1"/>
    <property type="molecule type" value="Genomic_DNA"/>
</dbReference>
<dbReference type="GO" id="GO:0008237">
    <property type="term" value="F:metallopeptidase activity"/>
    <property type="evidence" value="ECO:0007669"/>
    <property type="project" value="UniProtKB-KW"/>
</dbReference>
<evidence type="ECO:0000259" key="14">
    <source>
        <dbReference type="SMART" id="SM00232"/>
    </source>
</evidence>